<gene>
    <name evidence="2" type="ORF">DEO72_LG7g2488</name>
</gene>
<dbReference type="InterPro" id="IPR053168">
    <property type="entry name" value="Glutamic_endopeptidase"/>
</dbReference>
<dbReference type="PROSITE" id="PS52045">
    <property type="entry name" value="NEPROSIN_PEP_CD"/>
    <property type="match status" value="1"/>
</dbReference>
<sequence length="166" mass="18228">MTELMVHPELYGNDPATRLYITWTADNYIKTGCYNLKCPGFVQVNKNIYLGGPFSRVSTYGGQTFELSISITQVNKGWGGRTKVDISHSSPAMGSGHFPDKISNHACYFRSMLIQDSSRNDFAPKIDQTVSFTDNSKCYGVDYYGDQGGDFGSVVQFGGPGGDCEN</sequence>
<feature type="domain" description="Neprosin PEP catalytic" evidence="1">
    <location>
        <begin position="1"/>
        <end position="165"/>
    </location>
</feature>
<dbReference type="Proteomes" id="UP000501690">
    <property type="component" value="Linkage Group LG7"/>
</dbReference>
<protein>
    <recommendedName>
        <fullName evidence="1">Neprosin PEP catalytic domain-containing protein</fullName>
    </recommendedName>
</protein>
<keyword evidence="3" id="KW-1185">Reference proteome</keyword>
<proteinExistence type="predicted"/>
<dbReference type="InterPro" id="IPR004314">
    <property type="entry name" value="Neprosin"/>
</dbReference>
<dbReference type="PANTHER" id="PTHR31589">
    <property type="entry name" value="PROTEIN, PUTATIVE (DUF239)-RELATED-RELATED"/>
    <property type="match status" value="1"/>
</dbReference>
<evidence type="ECO:0000313" key="3">
    <source>
        <dbReference type="Proteomes" id="UP000501690"/>
    </source>
</evidence>
<organism evidence="2 3">
    <name type="scientific">Vigna unguiculata</name>
    <name type="common">Cowpea</name>
    <dbReference type="NCBI Taxonomy" id="3917"/>
    <lineage>
        <taxon>Eukaryota</taxon>
        <taxon>Viridiplantae</taxon>
        <taxon>Streptophyta</taxon>
        <taxon>Embryophyta</taxon>
        <taxon>Tracheophyta</taxon>
        <taxon>Spermatophyta</taxon>
        <taxon>Magnoliopsida</taxon>
        <taxon>eudicotyledons</taxon>
        <taxon>Gunneridae</taxon>
        <taxon>Pentapetalae</taxon>
        <taxon>rosids</taxon>
        <taxon>fabids</taxon>
        <taxon>Fabales</taxon>
        <taxon>Fabaceae</taxon>
        <taxon>Papilionoideae</taxon>
        <taxon>50 kb inversion clade</taxon>
        <taxon>NPAAA clade</taxon>
        <taxon>indigoferoid/millettioid clade</taxon>
        <taxon>Phaseoleae</taxon>
        <taxon>Vigna</taxon>
    </lineage>
</organism>
<name>A0A4D6MKB2_VIGUN</name>
<evidence type="ECO:0000313" key="2">
    <source>
        <dbReference type="EMBL" id="QCE01194.1"/>
    </source>
</evidence>
<dbReference type="EMBL" id="CP039351">
    <property type="protein sequence ID" value="QCE01194.1"/>
    <property type="molecule type" value="Genomic_DNA"/>
</dbReference>
<dbReference type="PANTHER" id="PTHR31589:SF223">
    <property type="entry name" value="PROTEIN, PUTATIVE (DUF239)-RELATED"/>
    <property type="match status" value="1"/>
</dbReference>
<accession>A0A4D6MKB2</accession>
<dbReference type="AlphaFoldDB" id="A0A4D6MKB2"/>
<dbReference type="Pfam" id="PF03080">
    <property type="entry name" value="Neprosin"/>
    <property type="match status" value="2"/>
</dbReference>
<evidence type="ECO:0000259" key="1">
    <source>
        <dbReference type="PROSITE" id="PS52045"/>
    </source>
</evidence>
<reference evidence="2 3" key="1">
    <citation type="submission" date="2019-04" db="EMBL/GenBank/DDBJ databases">
        <title>An improved genome assembly and genetic linkage map for asparagus bean, Vigna unguiculata ssp. sesquipedialis.</title>
        <authorList>
            <person name="Xia Q."/>
            <person name="Zhang R."/>
            <person name="Dong Y."/>
        </authorList>
    </citation>
    <scope>NUCLEOTIDE SEQUENCE [LARGE SCALE GENOMIC DNA]</scope>
    <source>
        <tissue evidence="2">Leaf</tissue>
    </source>
</reference>
<dbReference type="Gene3D" id="3.90.1320.10">
    <property type="entry name" value="Outer-capsid protein sigma 3, large lobe"/>
    <property type="match status" value="1"/>
</dbReference>